<sequence length="657" mass="72077">MVYACPRWIGFSSVLVASASLQLVLSNLITARQDPCAAIGGMTWVSPKDVRACYASVALEPKVKTNVIEVINKTLAFHASLNYELQAPPPYNYDVQEDLMADLARISVTDYTSEYDFHVALSRATRRLNDGHCVWKYACYDALFVNYLPLPLDLLEDSEGHQDVYISSEAFEVASTGFPDQIDFWQNALPDNLRGQLESLSGAKVLAINGRDPFETVDANAEIWGGYQALGTRQNAFFSSYLRSVDGWTYIPGTFARQSLPLEDQVELTFIRVNRTSPETITLPYRSRLGDTTTKPITDTASWRSSYCVAQPGTNGQDLYAPSVPQPPLAPTSTSPAVMLHDTPLTSLGSAQFYMLDDEKTGILVIGSFEDNDWDGFTTGLYNGLMNLKKIGATQLIVDVTNNGGGVVCAAAYLHRLLAGRKSSTDPQAELDSKIRAGPLAKAIAGFFGTGQNVDPDNLMLFNPRNMVDGNNQPFRNTTNWLEPSVDIIVNGRHDSFSRRIGPRCSVAHGDWPIVPPIEPLFDTKKVVIIGNGKCASACGIFSLTMAKHEGSKTVVLGGKKDVKQKYCGTIGGEQWHFPALDSEIKTAKLKDHPLAPPDLLVNGVFGFVWRLSFGIDLPEVPAEWQDHSPDLSLPLTSQLVNNPMAIWKEVTSRLLS</sequence>
<evidence type="ECO:0000313" key="2">
    <source>
        <dbReference type="Proteomes" id="UP000308600"/>
    </source>
</evidence>
<reference evidence="1 2" key="1">
    <citation type="journal article" date="2019" name="Nat. Ecol. Evol.">
        <title>Megaphylogeny resolves global patterns of mushroom evolution.</title>
        <authorList>
            <person name="Varga T."/>
            <person name="Krizsan K."/>
            <person name="Foldi C."/>
            <person name="Dima B."/>
            <person name="Sanchez-Garcia M."/>
            <person name="Sanchez-Ramirez S."/>
            <person name="Szollosi G.J."/>
            <person name="Szarkandi J.G."/>
            <person name="Papp V."/>
            <person name="Albert L."/>
            <person name="Andreopoulos W."/>
            <person name="Angelini C."/>
            <person name="Antonin V."/>
            <person name="Barry K.W."/>
            <person name="Bougher N.L."/>
            <person name="Buchanan P."/>
            <person name="Buyck B."/>
            <person name="Bense V."/>
            <person name="Catcheside P."/>
            <person name="Chovatia M."/>
            <person name="Cooper J."/>
            <person name="Damon W."/>
            <person name="Desjardin D."/>
            <person name="Finy P."/>
            <person name="Geml J."/>
            <person name="Haridas S."/>
            <person name="Hughes K."/>
            <person name="Justo A."/>
            <person name="Karasinski D."/>
            <person name="Kautmanova I."/>
            <person name="Kiss B."/>
            <person name="Kocsube S."/>
            <person name="Kotiranta H."/>
            <person name="LaButti K.M."/>
            <person name="Lechner B.E."/>
            <person name="Liimatainen K."/>
            <person name="Lipzen A."/>
            <person name="Lukacs Z."/>
            <person name="Mihaltcheva S."/>
            <person name="Morgado L.N."/>
            <person name="Niskanen T."/>
            <person name="Noordeloos M.E."/>
            <person name="Ohm R.A."/>
            <person name="Ortiz-Santana B."/>
            <person name="Ovrebo C."/>
            <person name="Racz N."/>
            <person name="Riley R."/>
            <person name="Savchenko A."/>
            <person name="Shiryaev A."/>
            <person name="Soop K."/>
            <person name="Spirin V."/>
            <person name="Szebenyi C."/>
            <person name="Tomsovsky M."/>
            <person name="Tulloss R.E."/>
            <person name="Uehling J."/>
            <person name="Grigoriev I.V."/>
            <person name="Vagvolgyi C."/>
            <person name="Papp T."/>
            <person name="Martin F.M."/>
            <person name="Miettinen O."/>
            <person name="Hibbett D.S."/>
            <person name="Nagy L.G."/>
        </authorList>
    </citation>
    <scope>NUCLEOTIDE SEQUENCE [LARGE SCALE GENOMIC DNA]</scope>
    <source>
        <strain evidence="1 2">NL-1719</strain>
    </source>
</reference>
<keyword evidence="2" id="KW-1185">Reference proteome</keyword>
<proteinExistence type="predicted"/>
<accession>A0ACD3B1E6</accession>
<dbReference type="EMBL" id="ML208289">
    <property type="protein sequence ID" value="TFK72083.1"/>
    <property type="molecule type" value="Genomic_DNA"/>
</dbReference>
<name>A0ACD3B1E6_9AGAR</name>
<gene>
    <name evidence="1" type="ORF">BDN72DRAFT_378506</name>
</gene>
<dbReference type="Proteomes" id="UP000308600">
    <property type="component" value="Unassembled WGS sequence"/>
</dbReference>
<protein>
    <submittedName>
        <fullName evidence="1">Uncharacterized protein</fullName>
    </submittedName>
</protein>
<organism evidence="1 2">
    <name type="scientific">Pluteus cervinus</name>
    <dbReference type="NCBI Taxonomy" id="181527"/>
    <lineage>
        <taxon>Eukaryota</taxon>
        <taxon>Fungi</taxon>
        <taxon>Dikarya</taxon>
        <taxon>Basidiomycota</taxon>
        <taxon>Agaricomycotina</taxon>
        <taxon>Agaricomycetes</taxon>
        <taxon>Agaricomycetidae</taxon>
        <taxon>Agaricales</taxon>
        <taxon>Pluteineae</taxon>
        <taxon>Pluteaceae</taxon>
        <taxon>Pluteus</taxon>
    </lineage>
</organism>
<evidence type="ECO:0000313" key="1">
    <source>
        <dbReference type="EMBL" id="TFK72083.1"/>
    </source>
</evidence>